<dbReference type="Proteomes" id="UP001596242">
    <property type="component" value="Unassembled WGS sequence"/>
</dbReference>
<comment type="caution">
    <text evidence="1">The sequence shown here is derived from an EMBL/GenBank/DDBJ whole genome shotgun (WGS) entry which is preliminary data.</text>
</comment>
<proteinExistence type="predicted"/>
<dbReference type="RefSeq" id="WP_386392542.1">
    <property type="nucleotide sequence ID" value="NZ_JBHSPT010000005.1"/>
</dbReference>
<organism evidence="1 2">
    <name type="scientific">Streptomyces pratens</name>
    <dbReference type="NCBI Taxonomy" id="887456"/>
    <lineage>
        <taxon>Bacteria</taxon>
        <taxon>Bacillati</taxon>
        <taxon>Actinomycetota</taxon>
        <taxon>Actinomycetes</taxon>
        <taxon>Kitasatosporales</taxon>
        <taxon>Streptomycetaceae</taxon>
        <taxon>Streptomyces</taxon>
    </lineage>
</organism>
<sequence>MYQSAELDEAIITARRVGSRSSRAAGRSLASPSGYEDAGIGREFAIEGAIEGFTQTKRINVKLTV</sequence>
<evidence type="ECO:0000313" key="1">
    <source>
        <dbReference type="EMBL" id="MFC6054246.1"/>
    </source>
</evidence>
<keyword evidence="2" id="KW-1185">Reference proteome</keyword>
<protein>
    <submittedName>
        <fullName evidence="1">Uncharacterized protein</fullName>
    </submittedName>
</protein>
<name>A0ABW1LRL2_9ACTN</name>
<evidence type="ECO:0000313" key="2">
    <source>
        <dbReference type="Proteomes" id="UP001596242"/>
    </source>
</evidence>
<dbReference type="EMBL" id="JBHSPT010000005">
    <property type="protein sequence ID" value="MFC6054246.1"/>
    <property type="molecule type" value="Genomic_DNA"/>
</dbReference>
<reference evidence="2" key="1">
    <citation type="journal article" date="2019" name="Int. J. Syst. Evol. Microbiol.">
        <title>The Global Catalogue of Microorganisms (GCM) 10K type strain sequencing project: providing services to taxonomists for standard genome sequencing and annotation.</title>
        <authorList>
            <consortium name="The Broad Institute Genomics Platform"/>
            <consortium name="The Broad Institute Genome Sequencing Center for Infectious Disease"/>
            <person name="Wu L."/>
            <person name="Ma J."/>
        </authorList>
    </citation>
    <scope>NUCLEOTIDE SEQUENCE [LARGE SCALE GENOMIC DNA]</scope>
    <source>
        <strain evidence="2">JCM 12763</strain>
    </source>
</reference>
<accession>A0ABW1LRL2</accession>
<gene>
    <name evidence="1" type="ORF">ACFP50_01730</name>
</gene>